<sequence>MTPEIITVVLTVLATVVVVLTRVRLAKNGGEAAGRLSIPKNLLNTHTVVGGLAVVVWVAFLITGSLALGWLGLLLWWVTVVAGLLILARWMPARGRHSSAPVKDTWGEGPGLSILAHVGLLVGVLVFTVLLVLGEIP</sequence>
<feature type="transmembrane region" description="Helical" evidence="1">
    <location>
        <begin position="6"/>
        <end position="25"/>
    </location>
</feature>
<dbReference type="Proteomes" id="UP000754710">
    <property type="component" value="Unassembled WGS sequence"/>
</dbReference>
<evidence type="ECO:0008006" key="4">
    <source>
        <dbReference type="Google" id="ProtNLM"/>
    </source>
</evidence>
<organism evidence="2 3">
    <name type="scientific">Nocardioides jiangsuensis</name>
    <dbReference type="NCBI Taxonomy" id="2866161"/>
    <lineage>
        <taxon>Bacteria</taxon>
        <taxon>Bacillati</taxon>
        <taxon>Actinomycetota</taxon>
        <taxon>Actinomycetes</taxon>
        <taxon>Propionibacteriales</taxon>
        <taxon>Nocardioidaceae</taxon>
        <taxon>Nocardioides</taxon>
    </lineage>
</organism>
<reference evidence="2 3" key="1">
    <citation type="submission" date="2021-08" db="EMBL/GenBank/DDBJ databases">
        <title>Nocardioides bacterium WL0053 sp. nov., isolated from the sediment.</title>
        <authorList>
            <person name="Wang L."/>
            <person name="Zhang D."/>
            <person name="Zhang A."/>
        </authorList>
    </citation>
    <scope>NUCLEOTIDE SEQUENCE [LARGE SCALE GENOMIC DNA]</scope>
    <source>
        <strain evidence="2 3">WL0053</strain>
    </source>
</reference>
<dbReference type="RefSeq" id="WP_221025156.1">
    <property type="nucleotide sequence ID" value="NZ_JAIEZQ010000002.1"/>
</dbReference>
<proteinExistence type="predicted"/>
<feature type="transmembrane region" description="Helical" evidence="1">
    <location>
        <begin position="112"/>
        <end position="133"/>
    </location>
</feature>
<evidence type="ECO:0000256" key="1">
    <source>
        <dbReference type="SAM" id="Phobius"/>
    </source>
</evidence>
<keyword evidence="3" id="KW-1185">Reference proteome</keyword>
<comment type="caution">
    <text evidence="2">The sequence shown here is derived from an EMBL/GenBank/DDBJ whole genome shotgun (WGS) entry which is preliminary data.</text>
</comment>
<feature type="transmembrane region" description="Helical" evidence="1">
    <location>
        <begin position="74"/>
        <end position="91"/>
    </location>
</feature>
<keyword evidence="1" id="KW-0472">Membrane</keyword>
<evidence type="ECO:0000313" key="2">
    <source>
        <dbReference type="EMBL" id="MBY9075401.1"/>
    </source>
</evidence>
<protein>
    <recommendedName>
        <fullName evidence="4">DUF2269 family protein</fullName>
    </recommendedName>
</protein>
<feature type="transmembrane region" description="Helical" evidence="1">
    <location>
        <begin position="46"/>
        <end position="68"/>
    </location>
</feature>
<keyword evidence="1" id="KW-1133">Transmembrane helix</keyword>
<dbReference type="EMBL" id="JAIEZQ010000002">
    <property type="protein sequence ID" value="MBY9075401.1"/>
    <property type="molecule type" value="Genomic_DNA"/>
</dbReference>
<evidence type="ECO:0000313" key="3">
    <source>
        <dbReference type="Proteomes" id="UP000754710"/>
    </source>
</evidence>
<keyword evidence="1" id="KW-0812">Transmembrane</keyword>
<gene>
    <name evidence="2" type="ORF">K1X13_11275</name>
</gene>
<name>A0ABS7RKX4_9ACTN</name>
<accession>A0ABS7RKX4</accession>